<accession>A0ABR5NJW8</accession>
<feature type="domain" description="HTH araC/xylS-type" evidence="4">
    <location>
        <begin position="214"/>
        <end position="315"/>
    </location>
</feature>
<evidence type="ECO:0000256" key="1">
    <source>
        <dbReference type="ARBA" id="ARBA00023015"/>
    </source>
</evidence>
<proteinExistence type="predicted"/>
<comment type="caution">
    <text evidence="5">The sequence shown here is derived from an EMBL/GenBank/DDBJ whole genome shotgun (WGS) entry which is preliminary data.</text>
</comment>
<dbReference type="PROSITE" id="PS01124">
    <property type="entry name" value="HTH_ARAC_FAMILY_2"/>
    <property type="match status" value="1"/>
</dbReference>
<keyword evidence="6" id="KW-1185">Reference proteome</keyword>
<keyword evidence="3" id="KW-0804">Transcription</keyword>
<evidence type="ECO:0000313" key="6">
    <source>
        <dbReference type="Proteomes" id="UP000050902"/>
    </source>
</evidence>
<name>A0ABR5NJW8_9GAMM</name>
<sequence length="321" mass="35775">MGVHMDAMICDRHLKSFDLSTLGGVLRVCHVELVLLDGQPPMASVTSFVHDQALLCTFEIAARTRGRFMLPVDWCLLGWMETVDPETSWCHGVPLSPGGIISVMPEGITEFALGANSRVTFVLVPLRRFQERAASRHLGSLEAGGLDVPLVSGRELPPLQDHYLGLQQRIRCGEVTSNEIDALLDAHAGELFANGPVERRVSSRARRVRYLILRRAEDMMRANIRRHIYMQELCDAAGVSERALRYAFEELVGISPVRYLSMLRLCEACRTLSSADAGRKSVKSIALSCGLWDLSRFADNYRRVFGELPSETLMRGTFSDP</sequence>
<dbReference type="PANTHER" id="PTHR46796:SF12">
    <property type="entry name" value="HTH-TYPE DNA-BINDING TRANSCRIPTIONAL ACTIVATOR EUTR"/>
    <property type="match status" value="1"/>
</dbReference>
<dbReference type="PANTHER" id="PTHR46796">
    <property type="entry name" value="HTH-TYPE TRANSCRIPTIONAL ACTIVATOR RHAS-RELATED"/>
    <property type="match status" value="1"/>
</dbReference>
<evidence type="ECO:0000259" key="4">
    <source>
        <dbReference type="PROSITE" id="PS01124"/>
    </source>
</evidence>
<dbReference type="SUPFAM" id="SSF46689">
    <property type="entry name" value="Homeodomain-like"/>
    <property type="match status" value="1"/>
</dbReference>
<organism evidence="5 6">
    <name type="scientific">Stenotrophomonas nitritireducens</name>
    <dbReference type="NCBI Taxonomy" id="83617"/>
    <lineage>
        <taxon>Bacteria</taxon>
        <taxon>Pseudomonadati</taxon>
        <taxon>Pseudomonadota</taxon>
        <taxon>Gammaproteobacteria</taxon>
        <taxon>Lysobacterales</taxon>
        <taxon>Lysobacteraceae</taxon>
        <taxon>Stenotrophomonas</taxon>
    </lineage>
</organism>
<gene>
    <name evidence="5" type="ORF">ABB22_09255</name>
</gene>
<dbReference type="InterPro" id="IPR018060">
    <property type="entry name" value="HTH_AraC"/>
</dbReference>
<dbReference type="InterPro" id="IPR050204">
    <property type="entry name" value="AraC_XylS_family_regulators"/>
</dbReference>
<dbReference type="PROSITE" id="PS00041">
    <property type="entry name" value="HTH_ARAC_FAMILY_1"/>
    <property type="match status" value="1"/>
</dbReference>
<dbReference type="Pfam" id="PF12833">
    <property type="entry name" value="HTH_18"/>
    <property type="match status" value="1"/>
</dbReference>
<reference evidence="5 6" key="1">
    <citation type="submission" date="2015-05" db="EMBL/GenBank/DDBJ databases">
        <title>Genome sequencing and analysis of members of genus Stenotrophomonas.</title>
        <authorList>
            <person name="Patil P.P."/>
            <person name="Midha S."/>
            <person name="Patil P.B."/>
        </authorList>
    </citation>
    <scope>NUCLEOTIDE SEQUENCE [LARGE SCALE GENOMIC DNA]</scope>
    <source>
        <strain evidence="5 6">DSM 12575</strain>
    </source>
</reference>
<dbReference type="Proteomes" id="UP000050902">
    <property type="component" value="Unassembled WGS sequence"/>
</dbReference>
<dbReference type="EMBL" id="LDJG01000013">
    <property type="protein sequence ID" value="KRG57412.1"/>
    <property type="molecule type" value="Genomic_DNA"/>
</dbReference>
<keyword evidence="1" id="KW-0805">Transcription regulation</keyword>
<protein>
    <submittedName>
        <fullName evidence="5">AraC family transcriptional regulator</fullName>
    </submittedName>
</protein>
<dbReference type="InterPro" id="IPR009057">
    <property type="entry name" value="Homeodomain-like_sf"/>
</dbReference>
<dbReference type="Gene3D" id="1.10.10.60">
    <property type="entry name" value="Homeodomain-like"/>
    <property type="match status" value="1"/>
</dbReference>
<dbReference type="InterPro" id="IPR018062">
    <property type="entry name" value="HTH_AraC-typ_CS"/>
</dbReference>
<evidence type="ECO:0000256" key="2">
    <source>
        <dbReference type="ARBA" id="ARBA00023125"/>
    </source>
</evidence>
<evidence type="ECO:0000313" key="5">
    <source>
        <dbReference type="EMBL" id="KRG57412.1"/>
    </source>
</evidence>
<keyword evidence="2" id="KW-0238">DNA-binding</keyword>
<dbReference type="SMART" id="SM00342">
    <property type="entry name" value="HTH_ARAC"/>
    <property type="match status" value="1"/>
</dbReference>
<evidence type="ECO:0000256" key="3">
    <source>
        <dbReference type="ARBA" id="ARBA00023163"/>
    </source>
</evidence>